<dbReference type="EMBL" id="CP039345">
    <property type="protein sequence ID" value="QCD77047.1"/>
    <property type="molecule type" value="Genomic_DNA"/>
</dbReference>
<dbReference type="PANTHER" id="PTHR46405:SF2">
    <property type="entry name" value="OS05G0141500 PROTEIN"/>
    <property type="match status" value="1"/>
</dbReference>
<feature type="coiled-coil region" evidence="2">
    <location>
        <begin position="670"/>
        <end position="775"/>
    </location>
</feature>
<evidence type="ECO:0000256" key="1">
    <source>
        <dbReference type="PROSITE-ProRule" id="PRU00175"/>
    </source>
</evidence>
<dbReference type="Gramene" id="Vigun06g171900.2.v1.2">
    <property type="protein sequence ID" value="Vigun06g171900.2.v1.2"/>
    <property type="gene ID" value="Vigun06g171900.v1.2"/>
</dbReference>
<dbReference type="InterPro" id="IPR046934">
    <property type="entry name" value="PIR2-like"/>
</dbReference>
<dbReference type="GO" id="GO:0008270">
    <property type="term" value="F:zinc ion binding"/>
    <property type="evidence" value="ECO:0007669"/>
    <property type="project" value="UniProtKB-KW"/>
</dbReference>
<evidence type="ECO:0000256" key="3">
    <source>
        <dbReference type="SAM" id="MobiDB-lite"/>
    </source>
</evidence>
<feature type="compositionally biased region" description="Polar residues" evidence="3">
    <location>
        <begin position="253"/>
        <end position="269"/>
    </location>
</feature>
<evidence type="ECO:0000313" key="5">
    <source>
        <dbReference type="EMBL" id="QCD77047.1"/>
    </source>
</evidence>
<evidence type="ECO:0000313" key="6">
    <source>
        <dbReference type="Proteomes" id="UP000501690"/>
    </source>
</evidence>
<keyword evidence="1" id="KW-0479">Metal-binding</keyword>
<feature type="coiled-coil region" evidence="2">
    <location>
        <begin position="558"/>
        <end position="641"/>
    </location>
</feature>
<evidence type="ECO:0000256" key="2">
    <source>
        <dbReference type="SAM" id="Coils"/>
    </source>
</evidence>
<dbReference type="CDD" id="cd23128">
    <property type="entry name" value="RING-HC_MIP1-like"/>
    <property type="match status" value="1"/>
</dbReference>
<feature type="region of interest" description="Disordered" evidence="3">
    <location>
        <begin position="442"/>
        <end position="467"/>
    </location>
</feature>
<dbReference type="InterPro" id="IPR001841">
    <property type="entry name" value="Znf_RING"/>
</dbReference>
<dbReference type="InterPro" id="IPR013083">
    <property type="entry name" value="Znf_RING/FYVE/PHD"/>
</dbReference>
<feature type="region of interest" description="Disordered" evidence="3">
    <location>
        <begin position="253"/>
        <end position="295"/>
    </location>
</feature>
<dbReference type="SUPFAM" id="SSF57850">
    <property type="entry name" value="RING/U-box"/>
    <property type="match status" value="1"/>
</dbReference>
<dbReference type="Pfam" id="PF13920">
    <property type="entry name" value="zf-C3HC4_3"/>
    <property type="match status" value="1"/>
</dbReference>
<keyword evidence="1" id="KW-0862">Zinc</keyword>
<reference evidence="5 6" key="1">
    <citation type="submission" date="2019-04" db="EMBL/GenBank/DDBJ databases">
        <title>An improved genome assembly and genetic linkage map for asparagus bean, Vigna unguiculata ssp. sesquipedialis.</title>
        <authorList>
            <person name="Xia Q."/>
            <person name="Zhang R."/>
            <person name="Dong Y."/>
        </authorList>
    </citation>
    <scope>NUCLEOTIDE SEQUENCE [LARGE SCALE GENOMIC DNA]</scope>
    <source>
        <tissue evidence="5">Leaf</tissue>
    </source>
</reference>
<evidence type="ECO:0000259" key="4">
    <source>
        <dbReference type="PROSITE" id="PS50089"/>
    </source>
</evidence>
<feature type="compositionally biased region" description="Low complexity" evidence="3">
    <location>
        <begin position="270"/>
        <end position="290"/>
    </location>
</feature>
<protein>
    <recommendedName>
        <fullName evidence="4">RING-type domain-containing protein</fullName>
    </recommendedName>
</protein>
<gene>
    <name evidence="5" type="ORF">DEO72_LG1g669</name>
</gene>
<dbReference type="OrthoDB" id="774873at2759"/>
<feature type="compositionally biased region" description="Polar residues" evidence="3">
    <location>
        <begin position="320"/>
        <end position="337"/>
    </location>
</feature>
<feature type="region of interest" description="Disordered" evidence="3">
    <location>
        <begin position="320"/>
        <end position="348"/>
    </location>
</feature>
<dbReference type="Gramene" id="Vigun06g171900.3.v1.2">
    <property type="protein sequence ID" value="Vigun06g171900.3.v1.2"/>
    <property type="gene ID" value="Vigun06g171900.v1.2"/>
</dbReference>
<dbReference type="Pfam" id="PF20235">
    <property type="entry name" value="PIR2-like_helical"/>
    <property type="match status" value="1"/>
</dbReference>
<organism evidence="5 6">
    <name type="scientific">Vigna unguiculata</name>
    <name type="common">Cowpea</name>
    <dbReference type="NCBI Taxonomy" id="3917"/>
    <lineage>
        <taxon>Eukaryota</taxon>
        <taxon>Viridiplantae</taxon>
        <taxon>Streptophyta</taxon>
        <taxon>Embryophyta</taxon>
        <taxon>Tracheophyta</taxon>
        <taxon>Spermatophyta</taxon>
        <taxon>Magnoliopsida</taxon>
        <taxon>eudicotyledons</taxon>
        <taxon>Gunneridae</taxon>
        <taxon>Pentapetalae</taxon>
        <taxon>rosids</taxon>
        <taxon>fabids</taxon>
        <taxon>Fabales</taxon>
        <taxon>Fabaceae</taxon>
        <taxon>Papilionoideae</taxon>
        <taxon>50 kb inversion clade</taxon>
        <taxon>NPAAA clade</taxon>
        <taxon>indigoferoid/millettioid clade</taxon>
        <taxon>Phaseoleae</taxon>
        <taxon>Vigna</taxon>
    </lineage>
</organism>
<keyword evidence="6" id="KW-1185">Reference proteome</keyword>
<accession>A0A4D6KN61</accession>
<dbReference type="AlphaFoldDB" id="A0A4D6KN61"/>
<feature type="domain" description="RING-type" evidence="4">
    <location>
        <begin position="828"/>
        <end position="868"/>
    </location>
</feature>
<dbReference type="Gene3D" id="3.30.40.10">
    <property type="entry name" value="Zinc/RING finger domain, C3HC4 (zinc finger)"/>
    <property type="match status" value="1"/>
</dbReference>
<name>A0A4D6KN61_VIGUN</name>
<sequence length="882" mass="97598">MASLVAGASSRTTPSVSVQEKGSRNKRKFRADPPLGEPNKSIPSAQHESLSYEFSAEKFEITPGHGQVSTSDMCSVNQDHSDGLKLGLGLSSSVVSSEFRLSQPKEESEVDDEFHDADWSDLTEAELEELLMSSLNIIFKSAIKKLVGCGYTEDVATKAILRSGICYGCKDAVSNVVDNGLAFLRNGQEDPSREHYFEDLMQLEKYILAELVCVLREVRPFYSIGDAMWALLISDMNVSHACAMDGDPSNSFGNDGCSSVQTQSQSKLQSKGPELSLPSPSKSAPSGSQPEKSSVAGHTVLDNAKNSQILGLSGKEVTNSVRDSIDKSSSTSGTPQSPFVEERCGSVRKVHSSGTKREYIFRQKSFHVEKGYRTYGSKGSLRGGRLNGLNGLILDKKLKSVSESTTINLKSASLNISNTMGVDATNDNLNAVFSSNDGPSTPAAFSLDSSDTASQSRDTSSSVPEANSILAVGNPNALPSMDTDLSLSLSSKSEYPVTSICCDNEAPNSSCVGIPRDKPLGQWIPQDRKDEMILKLVPRVQELQNQLQEWTEWANQKVMQAARRLSKDKAELKTLRQEKDEVERLRKEKQSLEENTMKKISEMENALCKASSQVERTNADVRKLEVENVVLRKEMEAARLRAAESATSCQEVSRREKKTQMKFQSWEKQKSLFQEELMAEKHKLAQFQQELGQAKAQQDQVEARWQQVAKAKEELLSQASSIRKEREQIEESAKSKEDMIKLKAEENLQRYRDDIQKLEKEIAQLRQKTDSSKIAALRRGIDGNYASSRVDMENGSVLEESRATFISELATGLNEYSLTGGVKRERECVMCLSEEMSVVFLPCAHQVVCTTCNELHEKQGMQDCPSCRSPILKRISVRFAHT</sequence>
<feature type="compositionally biased region" description="Polar residues" evidence="3">
    <location>
        <begin position="447"/>
        <end position="465"/>
    </location>
</feature>
<feature type="compositionally biased region" description="Polar residues" evidence="3">
    <location>
        <begin position="9"/>
        <end position="20"/>
    </location>
</feature>
<dbReference type="PANTHER" id="PTHR46405">
    <property type="entry name" value="OS05G0141500 PROTEIN"/>
    <property type="match status" value="1"/>
</dbReference>
<keyword evidence="1" id="KW-0863">Zinc-finger</keyword>
<proteinExistence type="predicted"/>
<dbReference type="InterPro" id="IPR046527">
    <property type="entry name" value="PIR2-like_helical"/>
</dbReference>
<dbReference type="Proteomes" id="UP000501690">
    <property type="component" value="Linkage Group LG1"/>
</dbReference>
<keyword evidence="2" id="KW-0175">Coiled coil</keyword>
<dbReference type="PROSITE" id="PS50089">
    <property type="entry name" value="ZF_RING_2"/>
    <property type="match status" value="1"/>
</dbReference>
<dbReference type="Gramene" id="Vigun06g171900.1.v1.2">
    <property type="protein sequence ID" value="Vigun06g171900.1.v1.2"/>
    <property type="gene ID" value="Vigun06g171900.v1.2"/>
</dbReference>
<feature type="region of interest" description="Disordered" evidence="3">
    <location>
        <begin position="1"/>
        <end position="47"/>
    </location>
</feature>